<accession>A0A427A000</accession>
<dbReference type="Gene3D" id="3.40.50.300">
    <property type="entry name" value="P-loop containing nucleotide triphosphate hydrolases"/>
    <property type="match status" value="1"/>
</dbReference>
<dbReference type="PANTHER" id="PTHR48102:SF7">
    <property type="entry name" value="ATP-DEPENDENT CLP PROTEASE ATP-BINDING SUBUNIT CLPX-LIKE, MITOCHONDRIAL"/>
    <property type="match status" value="1"/>
</dbReference>
<dbReference type="GO" id="GO:0005524">
    <property type="term" value="F:ATP binding"/>
    <property type="evidence" value="ECO:0007669"/>
    <property type="project" value="TreeGrafter"/>
</dbReference>
<sequence length="314" mass="33648">MSGVLRWKKFRDTAMRVARSVAAASATDREPPCRLARRRPISAIAGDHHDRLLLQAPASPALATSRRSLGLLRQERHKCDGGVDKFHTRRIRAEAQCPRCSHHMDILFSDASPFSITGGGGGGYQALNLCPSCKTAYYFCSNKLVPLRGTFVEVGRVRDPGPRKEMKDHDDHGNRIKNSWEALRLSYGGEPPENWPPVPGPPETNGLAVHAPPGPPYPPNLNVVRVAGPGGSGGGGGSASSGGFGGKGGWGGSNLGKDLPTPKEICKGLDKYVIGQERAKKVSCVLLDHIFIKNNLSRNQGGKGSVPVFLGHFQ</sequence>
<gene>
    <name evidence="1" type="ORF">B296_00016585</name>
</gene>
<dbReference type="InterPro" id="IPR050052">
    <property type="entry name" value="ATP-dep_Clp_protease_ClpX"/>
</dbReference>
<reference evidence="1 2" key="1">
    <citation type="journal article" date="2014" name="Agronomy (Basel)">
        <title>A Draft Genome Sequence for Ensete ventricosum, the Drought-Tolerant Tree Against Hunger.</title>
        <authorList>
            <person name="Harrison J."/>
            <person name="Moore K.A."/>
            <person name="Paszkiewicz K."/>
            <person name="Jones T."/>
            <person name="Grant M."/>
            <person name="Ambacheew D."/>
            <person name="Muzemil S."/>
            <person name="Studholme D.J."/>
        </authorList>
    </citation>
    <scope>NUCLEOTIDE SEQUENCE [LARGE SCALE GENOMIC DNA]</scope>
</reference>
<comment type="caution">
    <text evidence="1">The sequence shown here is derived from an EMBL/GenBank/DDBJ whole genome shotgun (WGS) entry which is preliminary data.</text>
</comment>
<dbReference type="GO" id="GO:0005759">
    <property type="term" value="C:mitochondrial matrix"/>
    <property type="evidence" value="ECO:0007669"/>
    <property type="project" value="TreeGrafter"/>
</dbReference>
<proteinExistence type="predicted"/>
<dbReference type="EMBL" id="AMZH03004311">
    <property type="protein sequence ID" value="RRT69538.1"/>
    <property type="molecule type" value="Genomic_DNA"/>
</dbReference>
<dbReference type="Proteomes" id="UP000287651">
    <property type="component" value="Unassembled WGS sequence"/>
</dbReference>
<evidence type="ECO:0000313" key="2">
    <source>
        <dbReference type="Proteomes" id="UP000287651"/>
    </source>
</evidence>
<name>A0A427A000_ENSVE</name>
<dbReference type="AlphaFoldDB" id="A0A427A000"/>
<dbReference type="GO" id="GO:0016887">
    <property type="term" value="F:ATP hydrolysis activity"/>
    <property type="evidence" value="ECO:0007669"/>
    <property type="project" value="TreeGrafter"/>
</dbReference>
<protein>
    <submittedName>
        <fullName evidence="1">Uncharacterized protein</fullName>
    </submittedName>
</protein>
<evidence type="ECO:0000313" key="1">
    <source>
        <dbReference type="EMBL" id="RRT69538.1"/>
    </source>
</evidence>
<dbReference type="GO" id="GO:0051603">
    <property type="term" value="P:proteolysis involved in protein catabolic process"/>
    <property type="evidence" value="ECO:0007669"/>
    <property type="project" value="TreeGrafter"/>
</dbReference>
<dbReference type="PANTHER" id="PTHR48102">
    <property type="entry name" value="ATP-DEPENDENT CLP PROTEASE ATP-BINDING SUBUNIT CLPX-LIKE, MITOCHONDRIAL-RELATED"/>
    <property type="match status" value="1"/>
</dbReference>
<dbReference type="InterPro" id="IPR027417">
    <property type="entry name" value="P-loop_NTPase"/>
</dbReference>
<organism evidence="1 2">
    <name type="scientific">Ensete ventricosum</name>
    <name type="common">Abyssinian banana</name>
    <name type="synonym">Musa ensete</name>
    <dbReference type="NCBI Taxonomy" id="4639"/>
    <lineage>
        <taxon>Eukaryota</taxon>
        <taxon>Viridiplantae</taxon>
        <taxon>Streptophyta</taxon>
        <taxon>Embryophyta</taxon>
        <taxon>Tracheophyta</taxon>
        <taxon>Spermatophyta</taxon>
        <taxon>Magnoliopsida</taxon>
        <taxon>Liliopsida</taxon>
        <taxon>Zingiberales</taxon>
        <taxon>Musaceae</taxon>
        <taxon>Ensete</taxon>
    </lineage>
</organism>